<evidence type="ECO:0000313" key="2">
    <source>
        <dbReference type="EMBL" id="KKM70370.1"/>
    </source>
</evidence>
<organism evidence="2">
    <name type="scientific">marine sediment metagenome</name>
    <dbReference type="NCBI Taxonomy" id="412755"/>
    <lineage>
        <taxon>unclassified sequences</taxon>
        <taxon>metagenomes</taxon>
        <taxon>ecological metagenomes</taxon>
    </lineage>
</organism>
<dbReference type="EMBL" id="LAZR01009829">
    <property type="protein sequence ID" value="KKM70370.1"/>
    <property type="molecule type" value="Genomic_DNA"/>
</dbReference>
<dbReference type="AlphaFoldDB" id="A0A0F9M162"/>
<protein>
    <submittedName>
        <fullName evidence="2">Uncharacterized protein</fullName>
    </submittedName>
</protein>
<accession>A0A0F9M162</accession>
<reference evidence="2" key="1">
    <citation type="journal article" date="2015" name="Nature">
        <title>Complex archaea that bridge the gap between prokaryotes and eukaryotes.</title>
        <authorList>
            <person name="Spang A."/>
            <person name="Saw J.H."/>
            <person name="Jorgensen S.L."/>
            <person name="Zaremba-Niedzwiedzka K."/>
            <person name="Martijn J."/>
            <person name="Lind A.E."/>
            <person name="van Eijk R."/>
            <person name="Schleper C."/>
            <person name="Guy L."/>
            <person name="Ettema T.J."/>
        </authorList>
    </citation>
    <scope>NUCLEOTIDE SEQUENCE</scope>
</reference>
<name>A0A0F9M162_9ZZZZ</name>
<sequence length="275" mass="30695">MTDTAPLTTERPVLHPRQVADLRQLKAEREAQLSAPPHIRNQIQDVGAIVKEIRDIDGTLDKQAPRPISADQMDEAVKLEATLRESWLKGMPTQAEMRRNPPGAVDKHRKWEKLTKSNVLLWKGLRRRLHASGVSDYGLNDESDVSNVEKFRPRGGGGELNLNPAQIEGKIIELPPVGAGQAVVFNDADIERLTKIDPEIAASLGTLPNDTRRRILDLLHGDTTTDTTEEPKPSKRAKGKGWTPERRRAQSERMKTRHAKQAGDPRTVGESYVED</sequence>
<comment type="caution">
    <text evidence="2">The sequence shown here is derived from an EMBL/GenBank/DDBJ whole genome shotgun (WGS) entry which is preliminary data.</text>
</comment>
<gene>
    <name evidence="2" type="ORF">LCGC14_1441420</name>
</gene>
<proteinExistence type="predicted"/>
<feature type="compositionally biased region" description="Basic and acidic residues" evidence="1">
    <location>
        <begin position="243"/>
        <end position="254"/>
    </location>
</feature>
<evidence type="ECO:0000256" key="1">
    <source>
        <dbReference type="SAM" id="MobiDB-lite"/>
    </source>
</evidence>
<feature type="region of interest" description="Disordered" evidence="1">
    <location>
        <begin position="220"/>
        <end position="275"/>
    </location>
</feature>